<protein>
    <submittedName>
        <fullName evidence="2">Uncharacterized protein</fullName>
    </submittedName>
</protein>
<dbReference type="EMBL" id="AYKG01000056">
    <property type="protein sequence ID" value="ROO24887.1"/>
    <property type="molecule type" value="Genomic_DNA"/>
</dbReference>
<evidence type="ECO:0000256" key="1">
    <source>
        <dbReference type="SAM" id="MobiDB-lite"/>
    </source>
</evidence>
<evidence type="ECO:0000313" key="3">
    <source>
        <dbReference type="Proteomes" id="UP000285310"/>
    </source>
</evidence>
<comment type="caution">
    <text evidence="2">The sequence shown here is derived from an EMBL/GenBank/DDBJ whole genome shotgun (WGS) entry which is preliminary data.</text>
</comment>
<dbReference type="AlphaFoldDB" id="A0A423PH14"/>
<evidence type="ECO:0000313" key="2">
    <source>
        <dbReference type="EMBL" id="ROO24887.1"/>
    </source>
</evidence>
<accession>A0A423PH14</accession>
<dbReference type="OrthoDB" id="7042051at2"/>
<reference evidence="2 3" key="1">
    <citation type="submission" date="2013-10" db="EMBL/GenBank/DDBJ databases">
        <title>Salinisphaera japonica YTM-1 Genome Sequencing.</title>
        <authorList>
            <person name="Lai Q."/>
            <person name="Li C."/>
            <person name="Shao Z."/>
        </authorList>
    </citation>
    <scope>NUCLEOTIDE SEQUENCE [LARGE SCALE GENOMIC DNA]</scope>
    <source>
        <strain evidence="2 3">YTM-1</strain>
    </source>
</reference>
<keyword evidence="3" id="KW-1185">Reference proteome</keyword>
<organism evidence="2 3">
    <name type="scientific">Salinisphaera japonica YTM-1</name>
    <dbReference type="NCBI Taxonomy" id="1209778"/>
    <lineage>
        <taxon>Bacteria</taxon>
        <taxon>Pseudomonadati</taxon>
        <taxon>Pseudomonadota</taxon>
        <taxon>Gammaproteobacteria</taxon>
        <taxon>Salinisphaerales</taxon>
        <taxon>Salinisphaeraceae</taxon>
        <taxon>Salinisphaera</taxon>
    </lineage>
</organism>
<dbReference type="Proteomes" id="UP000285310">
    <property type="component" value="Unassembled WGS sequence"/>
</dbReference>
<sequence length="221" mass="24693">MELAEIFTEQQADAGDRILERLGISRSDAKQIAAYSRQAHVNTHPYMPLVAPGTNAYFYGVEALRSILIERGEWRLDRQNGIESVVNDTTRVQLLYQNVDSACTVHDPQPISRRGPVSRELINSAQGDMFDPPENGDSRPKGLAYAVWIVCVCHRSDNVCVEVSRPRNFSGGWYEDFYQRVFIADSPLDDLGAPFESSADDNASQKDSADLDVPVTRKKAE</sequence>
<proteinExistence type="predicted"/>
<dbReference type="RefSeq" id="WP_123659194.1">
    <property type="nucleotide sequence ID" value="NZ_AYKG01000056.1"/>
</dbReference>
<gene>
    <name evidence="2" type="ORF">SAJA_13750</name>
</gene>
<dbReference type="InParanoid" id="A0A423PH14"/>
<feature type="region of interest" description="Disordered" evidence="1">
    <location>
        <begin position="193"/>
        <end position="221"/>
    </location>
</feature>
<name>A0A423PH14_9GAMM</name>